<keyword evidence="2" id="KW-1133">Transmembrane helix</keyword>
<sequence>MSKEGLYTSGSTAVSAKVDSIPLRDTGVTQPGQDSIGTLISNATEQVSTLVRGEIELAKAEVIGEVKKGAMGGGMFAAAGVIALYSTFFLFFALAEMFASWMHRGWAFLLVFLIMLALAGLLAFLGFKKVRKIKAPEKTIESVNELKNLVPGQAQANLAKDESGLYSTTPVAAPRSEARTTTTTTTRTTTARPVRTGGSTAVTRD</sequence>
<feature type="transmembrane region" description="Helical" evidence="2">
    <location>
        <begin position="75"/>
        <end position="94"/>
    </location>
</feature>
<reference evidence="3" key="1">
    <citation type="submission" date="2022-05" db="EMBL/GenBank/DDBJ databases">
        <title>Corynebacterium sp. TA-R-1 sp. nov., isolated from human feces.</title>
        <authorList>
            <person name="Shamsuzzaman M."/>
            <person name="Dahal R.H."/>
        </authorList>
    </citation>
    <scope>NUCLEOTIDE SEQUENCE</scope>
    <source>
        <strain evidence="3">TA-R-1</strain>
    </source>
</reference>
<evidence type="ECO:0000256" key="2">
    <source>
        <dbReference type="SAM" id="Phobius"/>
    </source>
</evidence>
<protein>
    <submittedName>
        <fullName evidence="3">Phage holin family protein</fullName>
    </submittedName>
</protein>
<dbReference type="InterPro" id="IPR009937">
    <property type="entry name" value="Phage_holin_3_6"/>
</dbReference>
<keyword evidence="4" id="KW-1185">Reference proteome</keyword>
<dbReference type="EMBL" id="JAMFTQ010000017">
    <property type="protein sequence ID" value="MCP1388506.1"/>
    <property type="molecule type" value="Genomic_DNA"/>
</dbReference>
<accession>A0ABT1G3B9</accession>
<feature type="region of interest" description="Disordered" evidence="1">
    <location>
        <begin position="170"/>
        <end position="205"/>
    </location>
</feature>
<name>A0ABT1G3B9_9CORY</name>
<evidence type="ECO:0000313" key="4">
    <source>
        <dbReference type="Proteomes" id="UP001204000"/>
    </source>
</evidence>
<gene>
    <name evidence="3" type="ORF">M5J20_09995</name>
</gene>
<keyword evidence="2" id="KW-0472">Membrane</keyword>
<dbReference type="RefSeq" id="WP_253579178.1">
    <property type="nucleotide sequence ID" value="NZ_JAMFTQ010000017.1"/>
</dbReference>
<evidence type="ECO:0000313" key="3">
    <source>
        <dbReference type="EMBL" id="MCP1388506.1"/>
    </source>
</evidence>
<proteinExistence type="predicted"/>
<feature type="compositionally biased region" description="Low complexity" evidence="1">
    <location>
        <begin position="179"/>
        <end position="190"/>
    </location>
</feature>
<comment type="caution">
    <text evidence="3">The sequence shown here is derived from an EMBL/GenBank/DDBJ whole genome shotgun (WGS) entry which is preliminary data.</text>
</comment>
<organism evidence="3 4">
    <name type="scientific">Corynebacterium stercoris</name>
    <dbReference type="NCBI Taxonomy" id="2943490"/>
    <lineage>
        <taxon>Bacteria</taxon>
        <taxon>Bacillati</taxon>
        <taxon>Actinomycetota</taxon>
        <taxon>Actinomycetes</taxon>
        <taxon>Mycobacteriales</taxon>
        <taxon>Corynebacteriaceae</taxon>
        <taxon>Corynebacterium</taxon>
    </lineage>
</organism>
<evidence type="ECO:0000256" key="1">
    <source>
        <dbReference type="SAM" id="MobiDB-lite"/>
    </source>
</evidence>
<keyword evidence="2" id="KW-0812">Transmembrane</keyword>
<feature type="transmembrane region" description="Helical" evidence="2">
    <location>
        <begin position="106"/>
        <end position="127"/>
    </location>
</feature>
<dbReference type="Proteomes" id="UP001204000">
    <property type="component" value="Unassembled WGS sequence"/>
</dbReference>
<dbReference type="Pfam" id="PF07332">
    <property type="entry name" value="Phage_holin_3_6"/>
    <property type="match status" value="1"/>
</dbReference>